<dbReference type="STRING" id="1745343.A0A2J6Q070"/>
<dbReference type="GO" id="GO:0042162">
    <property type="term" value="F:telomeric DNA binding"/>
    <property type="evidence" value="ECO:0007669"/>
    <property type="project" value="TreeGrafter"/>
</dbReference>
<dbReference type="GO" id="GO:0000333">
    <property type="term" value="C:telomerase catalytic core complex"/>
    <property type="evidence" value="ECO:0007669"/>
    <property type="project" value="TreeGrafter"/>
</dbReference>
<keyword evidence="1" id="KW-0695">RNA-directed DNA polymerase</keyword>
<dbReference type="GO" id="GO:0007004">
    <property type="term" value="P:telomere maintenance via telomerase"/>
    <property type="evidence" value="ECO:0007669"/>
    <property type="project" value="TreeGrafter"/>
</dbReference>
<keyword evidence="1" id="KW-0808">Transferase</keyword>
<dbReference type="EC" id="2.7.7.49" evidence="1"/>
<feature type="compositionally biased region" description="Basic residues" evidence="2">
    <location>
        <begin position="1"/>
        <end position="11"/>
    </location>
</feature>
<organism evidence="3 4">
    <name type="scientific">Hyaloscypha hepaticicola</name>
    <dbReference type="NCBI Taxonomy" id="2082293"/>
    <lineage>
        <taxon>Eukaryota</taxon>
        <taxon>Fungi</taxon>
        <taxon>Dikarya</taxon>
        <taxon>Ascomycota</taxon>
        <taxon>Pezizomycotina</taxon>
        <taxon>Leotiomycetes</taxon>
        <taxon>Helotiales</taxon>
        <taxon>Hyaloscyphaceae</taxon>
        <taxon>Hyaloscypha</taxon>
    </lineage>
</organism>
<dbReference type="GO" id="GO:0000781">
    <property type="term" value="C:chromosome, telomeric region"/>
    <property type="evidence" value="ECO:0007669"/>
    <property type="project" value="UniProtKB-SubCell"/>
</dbReference>
<dbReference type="PANTHER" id="PTHR12066:SF0">
    <property type="entry name" value="TELOMERASE REVERSE TRANSCRIPTASE"/>
    <property type="match status" value="1"/>
</dbReference>
<comment type="catalytic activity">
    <reaction evidence="1">
        <text>DNA(n) + a 2'-deoxyribonucleoside 5'-triphosphate = DNA(n+1) + diphosphate</text>
        <dbReference type="Rhea" id="RHEA:22508"/>
        <dbReference type="Rhea" id="RHEA-COMP:17339"/>
        <dbReference type="Rhea" id="RHEA-COMP:17340"/>
        <dbReference type="ChEBI" id="CHEBI:33019"/>
        <dbReference type="ChEBI" id="CHEBI:61560"/>
        <dbReference type="ChEBI" id="CHEBI:173112"/>
        <dbReference type="EC" id="2.7.7.49"/>
    </reaction>
</comment>
<keyword evidence="4" id="KW-1185">Reference proteome</keyword>
<dbReference type="OrthoDB" id="289721at2759"/>
<keyword evidence="1" id="KW-0548">Nucleotidyltransferase</keyword>
<dbReference type="EMBL" id="KZ613488">
    <property type="protein sequence ID" value="PMD19566.1"/>
    <property type="molecule type" value="Genomic_DNA"/>
</dbReference>
<protein>
    <recommendedName>
        <fullName evidence="1">Telomerase reverse transcriptase</fullName>
        <ecNumber evidence="1">2.7.7.49</ecNumber>
    </recommendedName>
    <alternativeName>
        <fullName evidence="1">Telomerase catalytic subunit</fullName>
    </alternativeName>
</protein>
<dbReference type="PANTHER" id="PTHR12066">
    <property type="entry name" value="TELOMERASE REVERSE TRANSCRIPTASE"/>
    <property type="match status" value="1"/>
</dbReference>
<name>A0A2J6Q070_9HELO</name>
<evidence type="ECO:0000313" key="4">
    <source>
        <dbReference type="Proteomes" id="UP000235672"/>
    </source>
</evidence>
<keyword evidence="1" id="KW-0539">Nucleus</keyword>
<accession>A0A2J6Q070</accession>
<dbReference type="AlphaFoldDB" id="A0A2J6Q070"/>
<feature type="region of interest" description="Disordered" evidence="2">
    <location>
        <begin position="1"/>
        <end position="28"/>
    </location>
</feature>
<feature type="compositionally biased region" description="Basic and acidic residues" evidence="2">
    <location>
        <begin position="12"/>
        <end position="28"/>
    </location>
</feature>
<dbReference type="GO" id="GO:0070034">
    <property type="term" value="F:telomerase RNA binding"/>
    <property type="evidence" value="ECO:0007669"/>
    <property type="project" value="TreeGrafter"/>
</dbReference>
<dbReference type="GO" id="GO:0046872">
    <property type="term" value="F:metal ion binding"/>
    <property type="evidence" value="ECO:0007669"/>
    <property type="project" value="UniProtKB-KW"/>
</dbReference>
<dbReference type="Proteomes" id="UP000235672">
    <property type="component" value="Unassembled WGS sequence"/>
</dbReference>
<evidence type="ECO:0000313" key="3">
    <source>
        <dbReference type="EMBL" id="PMD19566.1"/>
    </source>
</evidence>
<keyword evidence="1" id="KW-0158">Chromosome</keyword>
<evidence type="ECO:0000256" key="1">
    <source>
        <dbReference type="RuleBase" id="RU365061"/>
    </source>
</evidence>
<dbReference type="InterPro" id="IPR003545">
    <property type="entry name" value="Telomerase_RT"/>
</dbReference>
<keyword evidence="1" id="KW-0779">Telomere</keyword>
<dbReference type="GO" id="GO:0003720">
    <property type="term" value="F:telomerase activity"/>
    <property type="evidence" value="ECO:0007669"/>
    <property type="project" value="InterPro"/>
</dbReference>
<keyword evidence="1" id="KW-0460">Magnesium</keyword>
<sequence length="295" mass="33007">MAGKRKRSRTNHRIDGDHEGRKIADHSNSRDSVVRDALLAQFYPQVISLREFLISKLPPSSKIRRKKILSVGKKAGSEIDQKLSKLLDQTLVGVSKHKGVSQEERWQQWTAFSQKADDSVSFANQSGVGIFSQSEIVDFVIWLLFSKGRASNGWVKHLLCQGFQKDISSRSVHRGENAGSSIAGVLSIHPNSHVTSIKADPWPQVLALMGKEGERAMIDLLLDCGIYLAVGSGHGTYHQLSGTFDPLKVLDSLMKEAIHWVIFNQWHPNHYSIRKSGLSRKKIEVHRTSPLSEIE</sequence>
<proteinExistence type="inferred from homology"/>
<evidence type="ECO:0000256" key="2">
    <source>
        <dbReference type="SAM" id="MobiDB-lite"/>
    </source>
</evidence>
<comment type="subcellular location">
    <subcellularLocation>
        <location evidence="1">Nucleus</location>
    </subcellularLocation>
    <subcellularLocation>
        <location evidence="1">Chromosome</location>
        <location evidence="1">Telomere</location>
    </subcellularLocation>
</comment>
<comment type="similarity">
    <text evidence="1">Belongs to the reverse transcriptase family. Telomerase subfamily.</text>
</comment>
<comment type="function">
    <text evidence="1">Telomerase is a ribonucleoprotein enzyme essential for the replication of chromosome termini in most eukaryotes. It elongates telomeres. It is a reverse transcriptase that adds simple sequence repeats to chromosome ends by copying a template sequence within the RNA component of the enzyme.</text>
</comment>
<keyword evidence="1" id="KW-0479">Metal-binding</keyword>
<reference evidence="3 4" key="1">
    <citation type="submission" date="2016-05" db="EMBL/GenBank/DDBJ databases">
        <title>A degradative enzymes factory behind the ericoid mycorrhizal symbiosis.</title>
        <authorList>
            <consortium name="DOE Joint Genome Institute"/>
            <person name="Martino E."/>
            <person name="Morin E."/>
            <person name="Grelet G."/>
            <person name="Kuo A."/>
            <person name="Kohler A."/>
            <person name="Daghino S."/>
            <person name="Barry K."/>
            <person name="Choi C."/>
            <person name="Cichocki N."/>
            <person name="Clum A."/>
            <person name="Copeland A."/>
            <person name="Hainaut M."/>
            <person name="Haridas S."/>
            <person name="Labutti K."/>
            <person name="Lindquist E."/>
            <person name="Lipzen A."/>
            <person name="Khouja H.-R."/>
            <person name="Murat C."/>
            <person name="Ohm R."/>
            <person name="Olson A."/>
            <person name="Spatafora J."/>
            <person name="Veneault-Fourrey C."/>
            <person name="Henrissat B."/>
            <person name="Grigoriev I."/>
            <person name="Martin F."/>
            <person name="Perotto S."/>
        </authorList>
    </citation>
    <scope>NUCLEOTIDE SEQUENCE [LARGE SCALE GENOMIC DNA]</scope>
    <source>
        <strain evidence="3 4">UAMH 7357</strain>
    </source>
</reference>
<gene>
    <name evidence="3" type="ORF">NA56DRAFT_193912</name>
</gene>